<feature type="compositionally biased region" description="Basic and acidic residues" evidence="5">
    <location>
        <begin position="1"/>
        <end position="10"/>
    </location>
</feature>
<evidence type="ECO:0000259" key="7">
    <source>
        <dbReference type="Pfam" id="PF03168"/>
    </source>
</evidence>
<dbReference type="InterPro" id="IPR044839">
    <property type="entry name" value="NDR1-like"/>
</dbReference>
<dbReference type="STRING" id="74649.A0A2P6SIV1"/>
<feature type="domain" description="Late embryogenesis abundant protein LEA-2 subgroup" evidence="7">
    <location>
        <begin position="136"/>
        <end position="237"/>
    </location>
</feature>
<dbReference type="PANTHER" id="PTHR31415">
    <property type="entry name" value="OS05G0367900 PROTEIN"/>
    <property type="match status" value="1"/>
</dbReference>
<feature type="transmembrane region" description="Helical" evidence="6">
    <location>
        <begin position="76"/>
        <end position="99"/>
    </location>
</feature>
<dbReference type="OrthoDB" id="746161at2759"/>
<dbReference type="Pfam" id="PF03168">
    <property type="entry name" value="LEA_2"/>
    <property type="match status" value="1"/>
</dbReference>
<name>A0A2P6SIV1_ROSCH</name>
<reference evidence="8 9" key="1">
    <citation type="journal article" date="2018" name="Nat. Genet.">
        <title>The Rosa genome provides new insights in the design of modern roses.</title>
        <authorList>
            <person name="Bendahmane M."/>
        </authorList>
    </citation>
    <scope>NUCLEOTIDE SEQUENCE [LARGE SCALE GENOMIC DNA]</scope>
    <source>
        <strain evidence="9">cv. Old Blush</strain>
    </source>
</reference>
<keyword evidence="9" id="KW-1185">Reference proteome</keyword>
<organism evidence="8 9">
    <name type="scientific">Rosa chinensis</name>
    <name type="common">China rose</name>
    <dbReference type="NCBI Taxonomy" id="74649"/>
    <lineage>
        <taxon>Eukaryota</taxon>
        <taxon>Viridiplantae</taxon>
        <taxon>Streptophyta</taxon>
        <taxon>Embryophyta</taxon>
        <taxon>Tracheophyta</taxon>
        <taxon>Spermatophyta</taxon>
        <taxon>Magnoliopsida</taxon>
        <taxon>eudicotyledons</taxon>
        <taxon>Gunneridae</taxon>
        <taxon>Pentapetalae</taxon>
        <taxon>rosids</taxon>
        <taxon>fabids</taxon>
        <taxon>Rosales</taxon>
        <taxon>Rosaceae</taxon>
        <taxon>Rosoideae</taxon>
        <taxon>Rosoideae incertae sedis</taxon>
        <taxon>Rosa</taxon>
    </lineage>
</organism>
<protein>
    <submittedName>
        <fullName evidence="8">Putative Late embryogenesis abundant protein, LEA-14</fullName>
    </submittedName>
</protein>
<dbReference type="InterPro" id="IPR004864">
    <property type="entry name" value="LEA_2"/>
</dbReference>
<dbReference type="GO" id="GO:0009506">
    <property type="term" value="C:plasmodesma"/>
    <property type="evidence" value="ECO:0007669"/>
    <property type="project" value="TreeGrafter"/>
</dbReference>
<proteinExistence type="predicted"/>
<keyword evidence="4 6" id="KW-0472">Membrane</keyword>
<keyword evidence="2 6" id="KW-0812">Transmembrane</keyword>
<comment type="subcellular location">
    <subcellularLocation>
        <location evidence="1">Membrane</location>
        <topology evidence="1">Single-pass membrane protein</topology>
    </subcellularLocation>
</comment>
<comment type="caution">
    <text evidence="8">The sequence shown here is derived from an EMBL/GenBank/DDBJ whole genome shotgun (WGS) entry which is preliminary data.</text>
</comment>
<dbReference type="GO" id="GO:0098542">
    <property type="term" value="P:defense response to other organism"/>
    <property type="evidence" value="ECO:0007669"/>
    <property type="project" value="InterPro"/>
</dbReference>
<evidence type="ECO:0000256" key="5">
    <source>
        <dbReference type="SAM" id="MobiDB-lite"/>
    </source>
</evidence>
<evidence type="ECO:0000256" key="2">
    <source>
        <dbReference type="ARBA" id="ARBA00022692"/>
    </source>
</evidence>
<evidence type="ECO:0000256" key="6">
    <source>
        <dbReference type="SAM" id="Phobius"/>
    </source>
</evidence>
<evidence type="ECO:0000256" key="1">
    <source>
        <dbReference type="ARBA" id="ARBA00004167"/>
    </source>
</evidence>
<gene>
    <name evidence="8" type="ORF">RchiOBHm_Chr1g0361161</name>
</gene>
<evidence type="ECO:0000256" key="3">
    <source>
        <dbReference type="ARBA" id="ARBA00022989"/>
    </source>
</evidence>
<sequence>MAADQNHHLLPESPQEQNHHLPPESPQEQNHHPPPESPPPPQQKPQNNYFPPPEMIPDRNIKECNMHHQTSEPYRALCTCLTILLLILGATALSLWLVYRPHKPQFTVAAVAIYSLNATSPPSQISTTMQFTIVTRNPNRRVSIRYDRLQAFVAYRNQAITQQVMLPPLAHGRHSSVAVSPLLGGVAVPVSAEVLNGLEIDEAYGVVKLRVVVVGRLRWKVKGLGIRTGHYGIYVKCDVLVGWKKGFVGQVPLLGSPYCKVDI</sequence>
<evidence type="ECO:0000313" key="8">
    <source>
        <dbReference type="EMBL" id="PRQ58607.1"/>
    </source>
</evidence>
<dbReference type="Proteomes" id="UP000238479">
    <property type="component" value="Chromosome 1"/>
</dbReference>
<keyword evidence="3 6" id="KW-1133">Transmembrane helix</keyword>
<dbReference type="OMA" id="MSDYDQQ"/>
<dbReference type="AlphaFoldDB" id="A0A2P6SIV1"/>
<dbReference type="GO" id="GO:0005886">
    <property type="term" value="C:plasma membrane"/>
    <property type="evidence" value="ECO:0007669"/>
    <property type="project" value="TreeGrafter"/>
</dbReference>
<accession>A0A2P6SIV1</accession>
<dbReference type="EMBL" id="PDCK01000039">
    <property type="protein sequence ID" value="PRQ58607.1"/>
    <property type="molecule type" value="Genomic_DNA"/>
</dbReference>
<dbReference type="PANTHER" id="PTHR31415:SF9">
    <property type="entry name" value="OS05G0367900 PROTEIN"/>
    <property type="match status" value="1"/>
</dbReference>
<evidence type="ECO:0000256" key="4">
    <source>
        <dbReference type="ARBA" id="ARBA00023136"/>
    </source>
</evidence>
<evidence type="ECO:0000313" key="9">
    <source>
        <dbReference type="Proteomes" id="UP000238479"/>
    </source>
</evidence>
<feature type="region of interest" description="Disordered" evidence="5">
    <location>
        <begin position="1"/>
        <end position="58"/>
    </location>
</feature>
<dbReference type="Gramene" id="PRQ58607">
    <property type="protein sequence ID" value="PRQ58607"/>
    <property type="gene ID" value="RchiOBHm_Chr1g0361161"/>
</dbReference>